<accession>A0A6I1MIT8</accession>
<dbReference type="OrthoDB" id="1749765at2"/>
<dbReference type="Gene3D" id="1.20.5.620">
    <property type="entry name" value="F1F0 ATP synthase subunit B, membrane domain"/>
    <property type="match status" value="1"/>
</dbReference>
<dbReference type="SUPFAM" id="SSF160527">
    <property type="entry name" value="V-type ATPase subunit E-like"/>
    <property type="match status" value="1"/>
</dbReference>
<evidence type="ECO:0000313" key="7">
    <source>
        <dbReference type="Proteomes" id="UP000430345"/>
    </source>
</evidence>
<dbReference type="EMBL" id="WHJC01000023">
    <property type="protein sequence ID" value="MPQ42834.1"/>
    <property type="molecule type" value="Genomic_DNA"/>
</dbReference>
<evidence type="ECO:0000256" key="3">
    <source>
        <dbReference type="ARBA" id="ARBA00023065"/>
    </source>
</evidence>
<comment type="similarity">
    <text evidence="1 4">Belongs to the V-ATPase E subunit family.</text>
</comment>
<gene>
    <name evidence="4" type="primary">atpE</name>
    <name evidence="6" type="ORF">GBZ86_03580</name>
</gene>
<dbReference type="GO" id="GO:0042777">
    <property type="term" value="P:proton motive force-driven plasma membrane ATP synthesis"/>
    <property type="evidence" value="ECO:0007669"/>
    <property type="project" value="UniProtKB-UniRule"/>
</dbReference>
<comment type="caution">
    <text evidence="6">The sequence shown here is derived from an EMBL/GenBank/DDBJ whole genome shotgun (WGS) entry which is preliminary data.</text>
</comment>
<evidence type="ECO:0000256" key="4">
    <source>
        <dbReference type="HAMAP-Rule" id="MF_00311"/>
    </source>
</evidence>
<evidence type="ECO:0000256" key="5">
    <source>
        <dbReference type="SAM" id="Coils"/>
    </source>
</evidence>
<dbReference type="RefSeq" id="WP_152887813.1">
    <property type="nucleotide sequence ID" value="NZ_WHJC01000023.1"/>
</dbReference>
<comment type="function">
    <text evidence="4">Produces ATP from ADP in the presence of a proton gradient across the membrane.</text>
</comment>
<dbReference type="Proteomes" id="UP000430345">
    <property type="component" value="Unassembled WGS sequence"/>
</dbReference>
<reference evidence="6 7" key="1">
    <citation type="submission" date="2019-10" db="EMBL/GenBank/DDBJ databases">
        <title>The Genome Sequence of Clostridium tarantellae Isolated from Fish Brain.</title>
        <authorList>
            <person name="Bano L."/>
            <person name="Kiel M."/>
            <person name="Sales G."/>
            <person name="Doxey A.C."/>
            <person name="Mansfield M.J."/>
            <person name="Schiavone M."/>
            <person name="Rossetto O."/>
            <person name="Pirazzini M."/>
            <person name="Dobrindt U."/>
            <person name="Montecucco C."/>
        </authorList>
    </citation>
    <scope>NUCLEOTIDE SEQUENCE [LARGE SCALE GENOMIC DNA]</scope>
    <source>
        <strain evidence="6 7">DSM 3997</strain>
    </source>
</reference>
<keyword evidence="2 4" id="KW-0813">Transport</keyword>
<dbReference type="Pfam" id="PF01991">
    <property type="entry name" value="vATP-synt_E"/>
    <property type="match status" value="1"/>
</dbReference>
<dbReference type="HAMAP" id="MF_00311">
    <property type="entry name" value="ATP_synth_E_arch"/>
    <property type="match status" value="1"/>
</dbReference>
<keyword evidence="5" id="KW-0175">Coiled coil</keyword>
<keyword evidence="4" id="KW-0375">Hydrogen ion transport</keyword>
<evidence type="ECO:0000256" key="1">
    <source>
        <dbReference type="ARBA" id="ARBA00005901"/>
    </source>
</evidence>
<dbReference type="GO" id="GO:0046961">
    <property type="term" value="F:proton-transporting ATPase activity, rotational mechanism"/>
    <property type="evidence" value="ECO:0007669"/>
    <property type="project" value="InterPro"/>
</dbReference>
<dbReference type="GO" id="GO:0005524">
    <property type="term" value="F:ATP binding"/>
    <property type="evidence" value="ECO:0007669"/>
    <property type="project" value="UniProtKB-UniRule"/>
</dbReference>
<keyword evidence="4" id="KW-0066">ATP synthesis</keyword>
<evidence type="ECO:0000256" key="2">
    <source>
        <dbReference type="ARBA" id="ARBA00022448"/>
    </source>
</evidence>
<keyword evidence="7" id="KW-1185">Reference proteome</keyword>
<dbReference type="GO" id="GO:0033178">
    <property type="term" value="C:proton-transporting two-sector ATPase complex, catalytic domain"/>
    <property type="evidence" value="ECO:0007669"/>
    <property type="project" value="InterPro"/>
</dbReference>
<dbReference type="GO" id="GO:0046933">
    <property type="term" value="F:proton-transporting ATP synthase activity, rotational mechanism"/>
    <property type="evidence" value="ECO:0007669"/>
    <property type="project" value="UniProtKB-UniRule"/>
</dbReference>
<proteinExistence type="inferred from homology"/>
<dbReference type="InterPro" id="IPR002842">
    <property type="entry name" value="ATPase_V1_Esu"/>
</dbReference>
<organism evidence="6 7">
    <name type="scientific">Clostridium tarantellae</name>
    <dbReference type="NCBI Taxonomy" id="39493"/>
    <lineage>
        <taxon>Bacteria</taxon>
        <taxon>Bacillati</taxon>
        <taxon>Bacillota</taxon>
        <taxon>Clostridia</taxon>
        <taxon>Eubacteriales</taxon>
        <taxon>Clostridiaceae</taxon>
        <taxon>Clostridium</taxon>
    </lineage>
</organism>
<protein>
    <recommendedName>
        <fullName evidence="4">V-type proton ATPase subunit E</fullName>
    </recommendedName>
    <alternativeName>
        <fullName evidence="4">V-ATPase subunit E</fullName>
    </alternativeName>
</protein>
<feature type="coiled-coil region" evidence="5">
    <location>
        <begin position="12"/>
        <end position="47"/>
    </location>
</feature>
<keyword evidence="3 4" id="KW-0406">Ion transport</keyword>
<dbReference type="AlphaFoldDB" id="A0A6I1MIT8"/>
<sequence>MSNINNLTSKILSDAEERKASILASAEDEKNKILSKKIDKAKELEKEILVKANLESETKKERILSNAELKVRNNKLAAKQQIIDEVFVNSIDALNNLSKEAFLTFVKESIISMNISGDETLVLNSEGLSLVDDKFLKEINNALIEKGLLGNLTLSKEVGSFKGGFILEKNGVEINSTYEALVNSLRDELEYEVATVLFN</sequence>
<name>A0A6I1MIT8_9CLOT</name>
<evidence type="ECO:0000313" key="6">
    <source>
        <dbReference type="EMBL" id="MPQ42834.1"/>
    </source>
</evidence>